<keyword evidence="2" id="KW-0408">Iron</keyword>
<gene>
    <name evidence="9" type="ORF">SAMN02745215_00379</name>
</gene>
<keyword evidence="2" id="KW-0004">4Fe-4S</keyword>
<dbReference type="PANTHER" id="PTHR43742:SF9">
    <property type="entry name" value="TETRATHIONATE REDUCTASE SUBUNIT A"/>
    <property type="match status" value="1"/>
</dbReference>
<dbReference type="InterPro" id="IPR006657">
    <property type="entry name" value="MoPterin_dinucl-bd_dom"/>
</dbReference>
<dbReference type="SUPFAM" id="SSF53706">
    <property type="entry name" value="Formate dehydrogenase/DMSO reductase, domains 1-3"/>
    <property type="match status" value="1"/>
</dbReference>
<evidence type="ECO:0000256" key="5">
    <source>
        <dbReference type="ARBA" id="ARBA00022729"/>
    </source>
</evidence>
<feature type="domain" description="Molybdopterin oxidoreductase" evidence="7">
    <location>
        <begin position="4"/>
        <end position="427"/>
    </location>
</feature>
<organism evidence="9 10">
    <name type="scientific">Desulfitobacterium chlororespirans DSM 11544</name>
    <dbReference type="NCBI Taxonomy" id="1121395"/>
    <lineage>
        <taxon>Bacteria</taxon>
        <taxon>Bacillati</taxon>
        <taxon>Bacillota</taxon>
        <taxon>Clostridia</taxon>
        <taxon>Eubacteriales</taxon>
        <taxon>Desulfitobacteriaceae</taxon>
        <taxon>Desulfitobacterium</taxon>
    </lineage>
</organism>
<sequence>MRPDVNHAEFILYIGAFPGHSGKPMSTIARQVAKQTGEGKLKVVIVDPVMCGGAISPVGKNTKWIPIKPTTDSAFIMGMLHWIIDNQRYNEDYLSSPHLNAAKGKGFASWCNASHLVIVDENHPNNRKLLRAEDLGLEVPPSTDPTKTVDYFMVIDPETNQPAIYNQVSKADLAFDGKVQAKSGGSIRVKTAFAILKESVFSQGIADYSQICKVPEETIMDIAREFTAHGTKVAVDGTGNTASANGYDIANAMHVLATMVGCHNLKGGMLERRVAYKSLAKGPRYDLGTVANAPNIKGKGILISRTGVPYEKTPEYKQKIAKGENPYPSKLPWHPIGSASDNQAFFSVINSYPYQTKILMVWMANPLMTTPAAGRQEIMDELKKVARVPLIIAMDAFMGETTALADYIIPDTTPYESWGLANSEGNTSEKVTSLRWPVVEPLTAKLSDNRHACYENYIIDVAKAIGLPGFGENAIKDMDGKTYPLNTPEDYFLRGVANVAFDGQPVPDLTDEEMKIQDLASCMQNWKDCLKTEEYRKAAFILSRGGRFEEFGQGYAGDRTKYPQEGCFNLYGEKMALAKNSFTGQYFHSGTLVYNPEILADGTSLDQLFPESEWPFKAASYKAKFRSVSMLENSILRELNQANKIEINPEDAEQLGLVSGDKVRLVSATGGEAEGILQVRQGIARGSVGIAYGYGHWEYGAKKHTLGEKEISAVPGSGQGVFLGGISLIDPKVKNGIFGFSEMSTGGTSRNGGAFKILKV</sequence>
<protein>
    <submittedName>
        <fullName evidence="9">Tetrathionate reductase subunit A</fullName>
    </submittedName>
</protein>
<evidence type="ECO:0000256" key="1">
    <source>
        <dbReference type="ARBA" id="ARBA00010312"/>
    </source>
</evidence>
<feature type="domain" description="Molybdopterin dinucleotide-binding" evidence="8">
    <location>
        <begin position="629"/>
        <end position="697"/>
    </location>
</feature>
<keyword evidence="6" id="KW-0560">Oxidoreductase</keyword>
<dbReference type="Pfam" id="PF01568">
    <property type="entry name" value="Molydop_binding"/>
    <property type="match status" value="1"/>
</dbReference>
<dbReference type="Gene3D" id="3.40.50.740">
    <property type="match status" value="1"/>
</dbReference>
<name>A0A1M7S162_9FIRM</name>
<keyword evidence="4" id="KW-0479">Metal-binding</keyword>
<dbReference type="Proteomes" id="UP000184010">
    <property type="component" value="Unassembled WGS sequence"/>
</dbReference>
<evidence type="ECO:0000256" key="6">
    <source>
        <dbReference type="ARBA" id="ARBA00023002"/>
    </source>
</evidence>
<dbReference type="Gene3D" id="3.40.228.10">
    <property type="entry name" value="Dimethylsulfoxide Reductase, domain 2"/>
    <property type="match status" value="1"/>
</dbReference>
<dbReference type="STRING" id="1121395.SAMN02745215_00379"/>
<evidence type="ECO:0000259" key="8">
    <source>
        <dbReference type="Pfam" id="PF01568"/>
    </source>
</evidence>
<dbReference type="PANTHER" id="PTHR43742">
    <property type="entry name" value="TRIMETHYLAMINE-N-OXIDE REDUCTASE"/>
    <property type="match status" value="1"/>
</dbReference>
<reference evidence="10" key="1">
    <citation type="submission" date="2016-12" db="EMBL/GenBank/DDBJ databases">
        <authorList>
            <person name="Varghese N."/>
            <person name="Submissions S."/>
        </authorList>
    </citation>
    <scope>NUCLEOTIDE SEQUENCE [LARGE SCALE GENOMIC DNA]</scope>
    <source>
        <strain evidence="10">DSM 11544</strain>
    </source>
</reference>
<keyword evidence="5" id="KW-0732">Signal</keyword>
<dbReference type="Gene3D" id="2.40.40.20">
    <property type="match status" value="1"/>
</dbReference>
<keyword evidence="10" id="KW-1185">Reference proteome</keyword>
<evidence type="ECO:0000313" key="9">
    <source>
        <dbReference type="EMBL" id="SHN52243.1"/>
    </source>
</evidence>
<dbReference type="EMBL" id="FRDN01000003">
    <property type="protein sequence ID" value="SHN52243.1"/>
    <property type="molecule type" value="Genomic_DNA"/>
</dbReference>
<keyword evidence="3" id="KW-0500">Molybdenum</keyword>
<dbReference type="GO" id="GO:0016491">
    <property type="term" value="F:oxidoreductase activity"/>
    <property type="evidence" value="ECO:0007669"/>
    <property type="project" value="UniProtKB-KW"/>
</dbReference>
<evidence type="ECO:0000313" key="10">
    <source>
        <dbReference type="Proteomes" id="UP000184010"/>
    </source>
</evidence>
<dbReference type="GO" id="GO:0051539">
    <property type="term" value="F:4 iron, 4 sulfur cluster binding"/>
    <property type="evidence" value="ECO:0007669"/>
    <property type="project" value="UniProtKB-KW"/>
</dbReference>
<evidence type="ECO:0000259" key="7">
    <source>
        <dbReference type="Pfam" id="PF00384"/>
    </source>
</evidence>
<proteinExistence type="inferred from homology"/>
<dbReference type="GO" id="GO:0046872">
    <property type="term" value="F:metal ion binding"/>
    <property type="evidence" value="ECO:0007669"/>
    <property type="project" value="UniProtKB-KW"/>
</dbReference>
<evidence type="ECO:0000256" key="4">
    <source>
        <dbReference type="ARBA" id="ARBA00022723"/>
    </source>
</evidence>
<evidence type="ECO:0000256" key="3">
    <source>
        <dbReference type="ARBA" id="ARBA00022505"/>
    </source>
</evidence>
<accession>A0A1M7S162</accession>
<evidence type="ECO:0000256" key="2">
    <source>
        <dbReference type="ARBA" id="ARBA00022485"/>
    </source>
</evidence>
<dbReference type="InterPro" id="IPR050612">
    <property type="entry name" value="Prok_Mopterin_Oxidored"/>
</dbReference>
<keyword evidence="2" id="KW-0411">Iron-sulfur</keyword>
<dbReference type="InterPro" id="IPR009010">
    <property type="entry name" value="Asp_de-COase-like_dom_sf"/>
</dbReference>
<dbReference type="AlphaFoldDB" id="A0A1M7S162"/>
<dbReference type="SUPFAM" id="SSF50692">
    <property type="entry name" value="ADC-like"/>
    <property type="match status" value="1"/>
</dbReference>
<comment type="similarity">
    <text evidence="1">Belongs to the prokaryotic molybdopterin-containing oxidoreductase family.</text>
</comment>
<dbReference type="GO" id="GO:0043546">
    <property type="term" value="F:molybdopterin cofactor binding"/>
    <property type="evidence" value="ECO:0007669"/>
    <property type="project" value="InterPro"/>
</dbReference>
<dbReference type="InterPro" id="IPR006656">
    <property type="entry name" value="Mopterin_OxRdtase"/>
</dbReference>
<dbReference type="Pfam" id="PF00384">
    <property type="entry name" value="Molybdopterin"/>
    <property type="match status" value="1"/>
</dbReference>